<evidence type="ECO:0000313" key="1">
    <source>
        <dbReference type="EMBL" id="KAK9823307.1"/>
    </source>
</evidence>
<evidence type="ECO:0000313" key="2">
    <source>
        <dbReference type="Proteomes" id="UP001489004"/>
    </source>
</evidence>
<sequence length="109" mass="11486">MTASLACCSTFPSASSRHRRYITAHAMTAQRGARTSMVGSQQDLLLPSSGFADPGLHARLLQAGLTDEPTLLSQYVRPATEEIDGDRLAQLTDRVALDLGGWLAAGAGS</sequence>
<keyword evidence="2" id="KW-1185">Reference proteome</keyword>
<dbReference type="AlphaFoldDB" id="A0AAW1QQG4"/>
<accession>A0AAW1QQG4</accession>
<reference evidence="1 2" key="1">
    <citation type="journal article" date="2024" name="Nat. Commun.">
        <title>Phylogenomics reveals the evolutionary origins of lichenization in chlorophyte algae.</title>
        <authorList>
            <person name="Puginier C."/>
            <person name="Libourel C."/>
            <person name="Otte J."/>
            <person name="Skaloud P."/>
            <person name="Haon M."/>
            <person name="Grisel S."/>
            <person name="Petersen M."/>
            <person name="Berrin J.G."/>
            <person name="Delaux P.M."/>
            <person name="Dal Grande F."/>
            <person name="Keller J."/>
        </authorList>
    </citation>
    <scope>NUCLEOTIDE SEQUENCE [LARGE SCALE GENOMIC DNA]</scope>
    <source>
        <strain evidence="1 2">SAG 2043</strain>
    </source>
</reference>
<dbReference type="Proteomes" id="UP001489004">
    <property type="component" value="Unassembled WGS sequence"/>
</dbReference>
<proteinExistence type="predicted"/>
<dbReference type="EMBL" id="JALJOR010000002">
    <property type="protein sequence ID" value="KAK9823307.1"/>
    <property type="molecule type" value="Genomic_DNA"/>
</dbReference>
<name>A0AAW1QQG4_9CHLO</name>
<gene>
    <name evidence="1" type="ORF">WJX72_001800</name>
</gene>
<comment type="caution">
    <text evidence="1">The sequence shown here is derived from an EMBL/GenBank/DDBJ whole genome shotgun (WGS) entry which is preliminary data.</text>
</comment>
<protein>
    <submittedName>
        <fullName evidence="1">Uncharacterized protein</fullName>
    </submittedName>
</protein>
<organism evidence="1 2">
    <name type="scientific">[Myrmecia] bisecta</name>
    <dbReference type="NCBI Taxonomy" id="41462"/>
    <lineage>
        <taxon>Eukaryota</taxon>
        <taxon>Viridiplantae</taxon>
        <taxon>Chlorophyta</taxon>
        <taxon>core chlorophytes</taxon>
        <taxon>Trebouxiophyceae</taxon>
        <taxon>Trebouxiales</taxon>
        <taxon>Trebouxiaceae</taxon>
        <taxon>Myrmecia</taxon>
    </lineage>
</organism>